<dbReference type="AlphaFoldDB" id="A0A714X3Q2"/>
<reference evidence="3" key="1">
    <citation type="journal article" date="2018" name="Genome Biol.">
        <title>SKESA: strategic k-mer extension for scrupulous assemblies.</title>
        <authorList>
            <person name="Souvorov A."/>
            <person name="Agarwala R."/>
            <person name="Lipman D.J."/>
        </authorList>
    </citation>
    <scope>NUCLEOTIDE SEQUENCE</scope>
    <source>
        <strain evidence="3">CT18</strain>
    </source>
</reference>
<accession>A0A714X3Q2</accession>
<evidence type="ECO:0000313" key="3">
    <source>
        <dbReference type="EMBL" id="HAD4492667.1"/>
    </source>
</evidence>
<name>A0A714X3Q2_SALTI</name>
<sequence>MFRSSDLCSVFKMTALPVIFFVNISACSATYPERTASNMDSQNSESHVIEPKSGNIFNADICIGKNSDLKLCNSYERKFTPHLLYDKPDNYVLNGYYPSTSSGNLYNIVRVPESGPEWYSIAISIIALIASVGVPLWQHYKGRNEAINEGYWLREVILPKINGLAFEVTEDFKDAMGLPPDEFISLLDSQLFSKLGELRDSLYLFKGFSKLEKDIESLDGICDLFEQKVSDNIDSSIDTRISDVSIFHASLIRELMKMHRKIG</sequence>
<gene>
    <name evidence="2" type="ORF">G1T01_13125</name>
    <name evidence="3" type="ORF">G1T70_14270</name>
</gene>
<protein>
    <submittedName>
        <fullName evidence="3">Uncharacterized protein</fullName>
    </submittedName>
</protein>
<organism evidence="3">
    <name type="scientific">Salmonella enterica subsp. enterica serovar Typhi str. CT18</name>
    <dbReference type="NCBI Taxonomy" id="220341"/>
    <lineage>
        <taxon>Bacteria</taxon>
        <taxon>Pseudomonadati</taxon>
        <taxon>Pseudomonadota</taxon>
        <taxon>Gammaproteobacteria</taxon>
        <taxon>Enterobacterales</taxon>
        <taxon>Enterobacteriaceae</taxon>
        <taxon>Salmonella</taxon>
    </lineage>
</organism>
<keyword evidence="1" id="KW-1133">Transmembrane helix</keyword>
<feature type="transmembrane region" description="Helical" evidence="1">
    <location>
        <begin position="118"/>
        <end position="137"/>
    </location>
</feature>
<evidence type="ECO:0000256" key="1">
    <source>
        <dbReference type="SAM" id="Phobius"/>
    </source>
</evidence>
<comment type="caution">
    <text evidence="3">The sequence shown here is derived from an EMBL/GenBank/DDBJ whole genome shotgun (WGS) entry which is preliminary data.</text>
</comment>
<dbReference type="EMBL" id="DAAOYM010000014">
    <property type="protein sequence ID" value="HAD4211836.1"/>
    <property type="molecule type" value="Genomic_DNA"/>
</dbReference>
<evidence type="ECO:0000313" key="2">
    <source>
        <dbReference type="EMBL" id="HAD4211836.1"/>
    </source>
</evidence>
<keyword evidence="1" id="KW-0812">Transmembrane</keyword>
<dbReference type="EMBL" id="DAAOZT010000016">
    <property type="protein sequence ID" value="HAD4492667.1"/>
    <property type="molecule type" value="Genomic_DNA"/>
</dbReference>
<keyword evidence="1" id="KW-0472">Membrane</keyword>
<reference evidence="3" key="2">
    <citation type="submission" date="2019-01" db="EMBL/GenBank/DDBJ databases">
        <authorList>
            <consortium name="NCBI Pathogen Detection Project"/>
        </authorList>
    </citation>
    <scope>NUCLEOTIDE SEQUENCE</scope>
    <source>
        <strain evidence="3">CT18</strain>
    </source>
</reference>
<proteinExistence type="predicted"/>